<dbReference type="PANTHER" id="PTHR33165">
    <property type="entry name" value="F-BOX DOMAIN CONTAINING PROTEIN-LIKE-RELATED"/>
    <property type="match status" value="1"/>
</dbReference>
<dbReference type="InterPro" id="IPR005174">
    <property type="entry name" value="KIB1-4_b-propeller"/>
</dbReference>
<protein>
    <recommendedName>
        <fullName evidence="1">KIB1-4 beta-propeller domain-containing protein</fullName>
    </recommendedName>
</protein>
<dbReference type="Gramene" id="TraesCSU03G0386200.1">
    <property type="protein sequence ID" value="TraesCSU03G0386200.1.CDS"/>
    <property type="gene ID" value="TraesCSU03G0386200"/>
</dbReference>
<evidence type="ECO:0000259" key="1">
    <source>
        <dbReference type="Pfam" id="PF03478"/>
    </source>
</evidence>
<accession>A0A3B6U8P4</accession>
<dbReference type="Gramene" id="TraesCSU02G226800.1">
    <property type="protein sequence ID" value="TraesCSU02G226800.1"/>
    <property type="gene ID" value="TraesCSU02G226800"/>
</dbReference>
<dbReference type="AlphaFoldDB" id="A0A3B6U8P4"/>
<dbReference type="OrthoDB" id="619048at2759"/>
<reference evidence="2" key="1">
    <citation type="submission" date="2018-08" db="EMBL/GenBank/DDBJ databases">
        <authorList>
            <person name="Rossello M."/>
        </authorList>
    </citation>
    <scope>NUCLEOTIDE SEQUENCE [LARGE SCALE GENOMIC DNA]</scope>
    <source>
        <strain evidence="2">cv. Chinese Spring</strain>
    </source>
</reference>
<proteinExistence type="predicted"/>
<evidence type="ECO:0000313" key="3">
    <source>
        <dbReference type="Proteomes" id="UP000019116"/>
    </source>
</evidence>
<feature type="domain" description="KIB1-4 beta-propeller" evidence="1">
    <location>
        <begin position="11"/>
        <end position="196"/>
    </location>
</feature>
<reference evidence="2" key="2">
    <citation type="submission" date="2018-10" db="UniProtKB">
        <authorList>
            <consortium name="EnsemblPlants"/>
        </authorList>
    </citation>
    <scope>IDENTIFICATION</scope>
</reference>
<dbReference type="PANTHER" id="PTHR33165:SF103">
    <property type="entry name" value="DUF295 DOMAIN-CONTAINING PROTEIN"/>
    <property type="match status" value="1"/>
</dbReference>
<evidence type="ECO:0000313" key="2">
    <source>
        <dbReference type="EnsemblPlants" id="TraesCSU02G226800.1"/>
    </source>
</evidence>
<dbReference type="OMA" id="PLNTHSM"/>
<name>A0A3B6U8P4_WHEAT</name>
<dbReference type="EnsemblPlants" id="TraesCSU02G226800.1">
    <property type="protein sequence ID" value="TraesCSU02G226800.1"/>
    <property type="gene ID" value="TraesCSU02G226800"/>
</dbReference>
<dbReference type="Proteomes" id="UP000019116">
    <property type="component" value="Chromosome Un"/>
</dbReference>
<dbReference type="Pfam" id="PF03478">
    <property type="entry name" value="Beta-prop_KIB1-4"/>
    <property type="match status" value="1"/>
</dbReference>
<organism evidence="2">
    <name type="scientific">Triticum aestivum</name>
    <name type="common">Wheat</name>
    <dbReference type="NCBI Taxonomy" id="4565"/>
    <lineage>
        <taxon>Eukaryota</taxon>
        <taxon>Viridiplantae</taxon>
        <taxon>Streptophyta</taxon>
        <taxon>Embryophyta</taxon>
        <taxon>Tracheophyta</taxon>
        <taxon>Spermatophyta</taxon>
        <taxon>Magnoliopsida</taxon>
        <taxon>Liliopsida</taxon>
        <taxon>Poales</taxon>
        <taxon>Poaceae</taxon>
        <taxon>BOP clade</taxon>
        <taxon>Pooideae</taxon>
        <taxon>Triticodae</taxon>
        <taxon>Triticeae</taxon>
        <taxon>Triticinae</taxon>
        <taxon>Triticum</taxon>
    </lineage>
</organism>
<keyword evidence="3" id="KW-1185">Reference proteome</keyword>
<sequence>MTAWGSGLADDDRTVVLCLSTHHRIGIAKPGDDRWMLLRLRDNLLGEAPFIMFAGRFYCVTRDGVMVLKMDEGKPPRLELAVNLNMGVSLSDDYMHLVDNCGELLLVHCQRYDTHSIPRNNFNMWRRRYGTYRVDLDSGTLLPLKSLGGKGRAVFMGMYSSLSVSLESFPAGSIIADTIYLSFDFGETEYSNVGAYHLTSGCLGRDSRRWGGLVPQPHTLVDCLCFANTLEYII</sequence>